<evidence type="ECO:0000256" key="8">
    <source>
        <dbReference type="SAM" id="Phobius"/>
    </source>
</evidence>
<evidence type="ECO:0000259" key="9">
    <source>
        <dbReference type="Pfam" id="PF26002"/>
    </source>
</evidence>
<evidence type="ECO:0000313" key="11">
    <source>
        <dbReference type="Proteomes" id="UP000326287"/>
    </source>
</evidence>
<keyword evidence="5 8" id="KW-1133">Transmembrane helix</keyword>
<evidence type="ECO:0000256" key="5">
    <source>
        <dbReference type="ARBA" id="ARBA00022989"/>
    </source>
</evidence>
<keyword evidence="7" id="KW-0175">Coiled coil</keyword>
<feature type="domain" description="AprE-like beta-barrel" evidence="9">
    <location>
        <begin position="301"/>
        <end position="394"/>
    </location>
</feature>
<keyword evidence="4 8" id="KW-0812">Transmembrane</keyword>
<dbReference type="GO" id="GO:0009306">
    <property type="term" value="P:protein secretion"/>
    <property type="evidence" value="ECO:0007669"/>
    <property type="project" value="InterPro"/>
</dbReference>
<evidence type="ECO:0000256" key="3">
    <source>
        <dbReference type="ARBA" id="ARBA00022448"/>
    </source>
</evidence>
<keyword evidence="6 8" id="KW-0472">Membrane</keyword>
<keyword evidence="11" id="KW-1185">Reference proteome</keyword>
<evidence type="ECO:0000256" key="4">
    <source>
        <dbReference type="ARBA" id="ARBA00022692"/>
    </source>
</evidence>
<dbReference type="InterPro" id="IPR058982">
    <property type="entry name" value="Beta-barrel_AprE"/>
</dbReference>
<evidence type="ECO:0000313" key="10">
    <source>
        <dbReference type="EMBL" id="QFU74884.1"/>
    </source>
</evidence>
<gene>
    <name evidence="10" type="ORF">EY643_04090</name>
</gene>
<dbReference type="Pfam" id="PF26002">
    <property type="entry name" value="Beta-barrel_AprE"/>
    <property type="match status" value="1"/>
</dbReference>
<evidence type="ECO:0000256" key="7">
    <source>
        <dbReference type="SAM" id="Coils"/>
    </source>
</evidence>
<comment type="similarity">
    <text evidence="2">Belongs to the membrane fusion protein (MFP) (TC 8.A.1) family.</text>
</comment>
<dbReference type="PANTHER" id="PTHR30386:SF28">
    <property type="entry name" value="EXPORTED PROTEIN"/>
    <property type="match status" value="1"/>
</dbReference>
<organism evidence="10 11">
    <name type="scientific">Halioglobus maricola</name>
    <dbReference type="NCBI Taxonomy" id="2601894"/>
    <lineage>
        <taxon>Bacteria</taxon>
        <taxon>Pseudomonadati</taxon>
        <taxon>Pseudomonadota</taxon>
        <taxon>Gammaproteobacteria</taxon>
        <taxon>Cellvibrionales</taxon>
        <taxon>Halieaceae</taxon>
        <taxon>Halioglobus</taxon>
    </lineage>
</organism>
<dbReference type="InterPro" id="IPR006144">
    <property type="entry name" value="Secretion_HlyD_CS"/>
</dbReference>
<protein>
    <submittedName>
        <fullName evidence="10">HlyD family efflux transporter periplasmic adaptor subunit</fullName>
    </submittedName>
</protein>
<dbReference type="KEGG" id="halc:EY643_04090"/>
<dbReference type="EMBL" id="CP036422">
    <property type="protein sequence ID" value="QFU74884.1"/>
    <property type="molecule type" value="Genomic_DNA"/>
</dbReference>
<dbReference type="PROSITE" id="PS00543">
    <property type="entry name" value="HLYD_FAMILY"/>
    <property type="match status" value="1"/>
</dbReference>
<dbReference type="OrthoDB" id="9775513at2"/>
<comment type="subcellular location">
    <subcellularLocation>
        <location evidence="1">Membrane</location>
        <topology evidence="1">Single-pass membrane protein</topology>
    </subcellularLocation>
</comment>
<proteinExistence type="inferred from homology"/>
<dbReference type="RefSeq" id="WP_152660991.1">
    <property type="nucleotide sequence ID" value="NZ_CP036422.1"/>
</dbReference>
<keyword evidence="3" id="KW-0813">Transport</keyword>
<dbReference type="AlphaFoldDB" id="A0A5P9NI68"/>
<feature type="coiled-coil region" evidence="7">
    <location>
        <begin position="122"/>
        <end position="167"/>
    </location>
</feature>
<dbReference type="PRINTS" id="PR01490">
    <property type="entry name" value="RTXTOXIND"/>
</dbReference>
<name>A0A5P9NI68_9GAMM</name>
<dbReference type="GO" id="GO:0016020">
    <property type="term" value="C:membrane"/>
    <property type="evidence" value="ECO:0007669"/>
    <property type="project" value="UniProtKB-SubCell"/>
</dbReference>
<dbReference type="Gene3D" id="2.40.30.170">
    <property type="match status" value="1"/>
</dbReference>
<sequence>MQLFRQQALNAQRYRLYGEVMLKPRISHRVCAIFLLLWFATSLLWLAKGSYAKRESVQGWLQPVDGSIEVTAPADASIAQVLVVEGETVIEGQTLLVLQRSQVLASGVKLEDKLLEQYRLQHDALINRRNSVAQRNQQLEQQTEQTLLQAKQELRFLDDQIKAARSESSLLTTQKEEALKLASKGHLPRYSADETTLRYLASTRAHAALRQREQALTSRINRLQSELSLLPVRADEETASIAVELSELFQNIYRIKGNGQFTIKAARSGTVHNLQARQGLKVSQVNGPLMDIASAGALEARLLVPVRSVGFIQPGQRVSIQYHAFPYQQFGSYTGEIVQLTGQAILPRKVDNNPLPIAEPVYQVTASLGDQRLRAAGDEQNLLPGMTFDAIIILGERSLLQWLLSPIYSMRGRLL</sequence>
<dbReference type="PANTHER" id="PTHR30386">
    <property type="entry name" value="MEMBRANE FUSION SUBUNIT OF EMRAB-TOLC MULTIDRUG EFFLUX PUMP"/>
    <property type="match status" value="1"/>
</dbReference>
<dbReference type="Proteomes" id="UP000326287">
    <property type="component" value="Chromosome"/>
</dbReference>
<evidence type="ECO:0000256" key="1">
    <source>
        <dbReference type="ARBA" id="ARBA00004167"/>
    </source>
</evidence>
<accession>A0A5P9NI68</accession>
<feature type="transmembrane region" description="Helical" evidence="8">
    <location>
        <begin position="26"/>
        <end position="46"/>
    </location>
</feature>
<dbReference type="InterPro" id="IPR050739">
    <property type="entry name" value="MFP"/>
</dbReference>
<evidence type="ECO:0000256" key="2">
    <source>
        <dbReference type="ARBA" id="ARBA00009477"/>
    </source>
</evidence>
<evidence type="ECO:0000256" key="6">
    <source>
        <dbReference type="ARBA" id="ARBA00023136"/>
    </source>
</evidence>
<reference evidence="10 11" key="1">
    <citation type="submission" date="2019-02" db="EMBL/GenBank/DDBJ databases">
        <authorList>
            <person name="Li S.-H."/>
        </authorList>
    </citation>
    <scope>NUCLEOTIDE SEQUENCE [LARGE SCALE GENOMIC DNA]</scope>
    <source>
        <strain evidence="10 11">IMCC14385</strain>
    </source>
</reference>